<sequence length="77" mass="8175">MGPEYGKAENLATGVMDLLGAYDEILPNLKAAGPDYASGVADGLGQALRYIAAAWHHHPDYKAAFAVQTPAKTESWT</sequence>
<keyword evidence="2" id="KW-1185">Reference proteome</keyword>
<proteinExistence type="predicted"/>
<dbReference type="AlphaFoldDB" id="A0A2S1T256"/>
<evidence type="ECO:0000313" key="1">
    <source>
        <dbReference type="EMBL" id="AWI32718.1"/>
    </source>
</evidence>
<gene>
    <name evidence="1" type="ORF">DDW44_30870</name>
</gene>
<protein>
    <submittedName>
        <fullName evidence="1">Uncharacterized protein</fullName>
    </submittedName>
</protein>
<accession>A0A2S1T256</accession>
<dbReference type="KEGG" id="stir:DDW44_30870"/>
<evidence type="ECO:0000313" key="2">
    <source>
        <dbReference type="Proteomes" id="UP000244900"/>
    </source>
</evidence>
<dbReference type="EMBL" id="CP029188">
    <property type="protein sequence ID" value="AWI32718.1"/>
    <property type="molecule type" value="Genomic_DNA"/>
</dbReference>
<name>A0A2S1T256_9ACTN</name>
<organism evidence="1 2">
    <name type="scientific">Streptomyces tirandamycinicus</name>
    <dbReference type="NCBI Taxonomy" id="2174846"/>
    <lineage>
        <taxon>Bacteria</taxon>
        <taxon>Bacillati</taxon>
        <taxon>Actinomycetota</taxon>
        <taxon>Actinomycetes</taxon>
        <taxon>Kitasatosporales</taxon>
        <taxon>Streptomycetaceae</taxon>
        <taxon>Streptomyces</taxon>
    </lineage>
</organism>
<reference evidence="1 2" key="1">
    <citation type="submission" date="2018-05" db="EMBL/GenBank/DDBJ databases">
        <title>Complete genome sequence of sponge-derived Streptomyces sp. HNM0039.</title>
        <authorList>
            <person name="Huang X."/>
            <person name="Zhou S."/>
        </authorList>
    </citation>
    <scope>NUCLEOTIDE SEQUENCE [LARGE SCALE GENOMIC DNA]</scope>
    <source>
        <strain evidence="1 2">HNM0039</strain>
    </source>
</reference>
<dbReference type="Proteomes" id="UP000244900">
    <property type="component" value="Chromosome"/>
</dbReference>